<keyword evidence="2" id="KW-0472">Membrane</keyword>
<organism evidence="3 4">
    <name type="scientific">Rhodovulum kholense</name>
    <dbReference type="NCBI Taxonomy" id="453584"/>
    <lineage>
        <taxon>Bacteria</taxon>
        <taxon>Pseudomonadati</taxon>
        <taxon>Pseudomonadota</taxon>
        <taxon>Alphaproteobacteria</taxon>
        <taxon>Rhodobacterales</taxon>
        <taxon>Paracoccaceae</taxon>
        <taxon>Rhodovulum</taxon>
    </lineage>
</organism>
<dbReference type="EMBL" id="QAYC01000018">
    <property type="protein sequence ID" value="PTW44164.1"/>
    <property type="molecule type" value="Genomic_DNA"/>
</dbReference>
<dbReference type="Proteomes" id="UP000244037">
    <property type="component" value="Unassembled WGS sequence"/>
</dbReference>
<feature type="transmembrane region" description="Helical" evidence="2">
    <location>
        <begin position="200"/>
        <end position="220"/>
    </location>
</feature>
<evidence type="ECO:0000256" key="2">
    <source>
        <dbReference type="SAM" id="Phobius"/>
    </source>
</evidence>
<gene>
    <name evidence="3" type="ORF">C8N38_11858</name>
</gene>
<comment type="caution">
    <text evidence="3">The sequence shown here is derived from an EMBL/GenBank/DDBJ whole genome shotgun (WGS) entry which is preliminary data.</text>
</comment>
<accession>A0A8E2VGY8</accession>
<evidence type="ECO:0000313" key="3">
    <source>
        <dbReference type="EMBL" id="PTW44164.1"/>
    </source>
</evidence>
<keyword evidence="2" id="KW-1133">Transmembrane helix</keyword>
<reference evidence="3 4" key="1">
    <citation type="submission" date="2018-04" db="EMBL/GenBank/DDBJ databases">
        <title>Genomic Encyclopedia of Archaeal and Bacterial Type Strains, Phase II (KMG-II): from individual species to whole genera.</title>
        <authorList>
            <person name="Goeker M."/>
        </authorList>
    </citation>
    <scope>NUCLEOTIDE SEQUENCE [LARGE SCALE GENOMIC DNA]</scope>
    <source>
        <strain evidence="3 4">DSM 19783</strain>
    </source>
</reference>
<sequence length="222" mass="22982">MTAAAPSDITRALPAADDPQTRVNGVYDLPAPGRIAGWAIDRADPSAAVEVEIYREGRLVAKARADRHRPDLERGGIGTGRYGFAVEIDPPVEPGLAFTLSVRAITGDGVAGALRATGAALPSDDPDRRVLETVFARVAALGTEIADLRGALARHDDPADLQEIARALDRIELVQARLELTAAGSGGTAAPDPLAGLRRMVVASLVLGGAALALGLWSLFAG</sequence>
<dbReference type="OrthoDB" id="118340at2"/>
<proteinExistence type="predicted"/>
<dbReference type="RefSeq" id="WP_108028522.1">
    <property type="nucleotide sequence ID" value="NZ_QAYC01000018.1"/>
</dbReference>
<evidence type="ECO:0000256" key="1">
    <source>
        <dbReference type="SAM" id="MobiDB-lite"/>
    </source>
</evidence>
<protein>
    <recommendedName>
        <fullName evidence="5">Membrane-anchored protein</fullName>
    </recommendedName>
</protein>
<evidence type="ECO:0000313" key="4">
    <source>
        <dbReference type="Proteomes" id="UP000244037"/>
    </source>
</evidence>
<dbReference type="AlphaFoldDB" id="A0A8E2VGY8"/>
<keyword evidence="2" id="KW-0812">Transmembrane</keyword>
<feature type="region of interest" description="Disordered" evidence="1">
    <location>
        <begin position="1"/>
        <end position="21"/>
    </location>
</feature>
<evidence type="ECO:0008006" key="5">
    <source>
        <dbReference type="Google" id="ProtNLM"/>
    </source>
</evidence>
<keyword evidence="4" id="KW-1185">Reference proteome</keyword>
<name>A0A8E2VGY8_9RHOB</name>